<name>A0A0C3NQB5_PISTI</name>
<dbReference type="HOGENOM" id="CLU_1421941_0_0_1"/>
<keyword evidence="1" id="KW-0732">Signal</keyword>
<reference evidence="3" key="2">
    <citation type="submission" date="2015-01" db="EMBL/GenBank/DDBJ databases">
        <title>Evolutionary Origins and Diversification of the Mycorrhizal Mutualists.</title>
        <authorList>
            <consortium name="DOE Joint Genome Institute"/>
            <consortium name="Mycorrhizal Genomics Consortium"/>
            <person name="Kohler A."/>
            <person name="Kuo A."/>
            <person name="Nagy L.G."/>
            <person name="Floudas D."/>
            <person name="Copeland A."/>
            <person name="Barry K.W."/>
            <person name="Cichocki N."/>
            <person name="Veneault-Fourrey C."/>
            <person name="LaButti K."/>
            <person name="Lindquist E.A."/>
            <person name="Lipzen A."/>
            <person name="Lundell T."/>
            <person name="Morin E."/>
            <person name="Murat C."/>
            <person name="Riley R."/>
            <person name="Ohm R."/>
            <person name="Sun H."/>
            <person name="Tunlid A."/>
            <person name="Henrissat B."/>
            <person name="Grigoriev I.V."/>
            <person name="Hibbett D.S."/>
            <person name="Martin F."/>
        </authorList>
    </citation>
    <scope>NUCLEOTIDE SEQUENCE [LARGE SCALE GENOMIC DNA]</scope>
    <source>
        <strain evidence="3">Marx 270</strain>
    </source>
</reference>
<dbReference type="Proteomes" id="UP000054217">
    <property type="component" value="Unassembled WGS sequence"/>
</dbReference>
<evidence type="ECO:0008006" key="4">
    <source>
        <dbReference type="Google" id="ProtNLM"/>
    </source>
</evidence>
<gene>
    <name evidence="2" type="ORF">M404DRAFT_632733</name>
</gene>
<organism evidence="2 3">
    <name type="scientific">Pisolithus tinctorius Marx 270</name>
    <dbReference type="NCBI Taxonomy" id="870435"/>
    <lineage>
        <taxon>Eukaryota</taxon>
        <taxon>Fungi</taxon>
        <taxon>Dikarya</taxon>
        <taxon>Basidiomycota</taxon>
        <taxon>Agaricomycotina</taxon>
        <taxon>Agaricomycetes</taxon>
        <taxon>Agaricomycetidae</taxon>
        <taxon>Boletales</taxon>
        <taxon>Sclerodermatineae</taxon>
        <taxon>Pisolithaceae</taxon>
        <taxon>Pisolithus</taxon>
    </lineage>
</organism>
<feature type="chain" id="PRO_5002176452" description="Extracellular membrane protein CFEM domain-containing protein" evidence="1">
    <location>
        <begin position="21"/>
        <end position="191"/>
    </location>
</feature>
<proteinExistence type="predicted"/>
<evidence type="ECO:0000313" key="2">
    <source>
        <dbReference type="EMBL" id="KIO03070.1"/>
    </source>
</evidence>
<accession>A0A0C3NQB5</accession>
<evidence type="ECO:0000313" key="3">
    <source>
        <dbReference type="Proteomes" id="UP000054217"/>
    </source>
</evidence>
<protein>
    <recommendedName>
        <fullName evidence="4">Extracellular membrane protein CFEM domain-containing protein</fullName>
    </recommendedName>
</protein>
<sequence length="191" mass="20366">MQFALLLVSVALVAAGGARGLVAIDRRQSPVDVPAACTSTCQNVVNEGNAGCPQSQCCTNTFITEYYNCFSCIGSNLPSFDYAPEQTALNQLWAACETAGYSLSPPPALPGQTAPTSGVDAASSSGKTTAKVHLLRVFLLFLLSQRLQLHPYLRLLLPLLLAMPQPVLPLERSLLQQVALLGKFKCMPARS</sequence>
<reference evidence="2 3" key="1">
    <citation type="submission" date="2014-04" db="EMBL/GenBank/DDBJ databases">
        <authorList>
            <consortium name="DOE Joint Genome Institute"/>
            <person name="Kuo A."/>
            <person name="Kohler A."/>
            <person name="Costa M.D."/>
            <person name="Nagy L.G."/>
            <person name="Floudas D."/>
            <person name="Copeland A."/>
            <person name="Barry K.W."/>
            <person name="Cichocki N."/>
            <person name="Veneault-Fourrey C."/>
            <person name="LaButti K."/>
            <person name="Lindquist E.A."/>
            <person name="Lipzen A."/>
            <person name="Lundell T."/>
            <person name="Morin E."/>
            <person name="Murat C."/>
            <person name="Sun H."/>
            <person name="Tunlid A."/>
            <person name="Henrissat B."/>
            <person name="Grigoriev I.V."/>
            <person name="Hibbett D.S."/>
            <person name="Martin F."/>
            <person name="Nordberg H.P."/>
            <person name="Cantor M.N."/>
            <person name="Hua S.X."/>
        </authorList>
    </citation>
    <scope>NUCLEOTIDE SEQUENCE [LARGE SCALE GENOMIC DNA]</scope>
    <source>
        <strain evidence="2 3">Marx 270</strain>
    </source>
</reference>
<feature type="signal peptide" evidence="1">
    <location>
        <begin position="1"/>
        <end position="20"/>
    </location>
</feature>
<dbReference type="OrthoDB" id="3030369at2759"/>
<dbReference type="InParanoid" id="A0A0C3NQB5"/>
<dbReference type="EMBL" id="KN831978">
    <property type="protein sequence ID" value="KIO03070.1"/>
    <property type="molecule type" value="Genomic_DNA"/>
</dbReference>
<dbReference type="AlphaFoldDB" id="A0A0C3NQB5"/>
<keyword evidence="3" id="KW-1185">Reference proteome</keyword>
<evidence type="ECO:0000256" key="1">
    <source>
        <dbReference type="SAM" id="SignalP"/>
    </source>
</evidence>